<feature type="transmembrane region" description="Helical" evidence="3">
    <location>
        <begin position="1062"/>
        <end position="1085"/>
    </location>
</feature>
<dbReference type="Gene3D" id="1.20.1070.10">
    <property type="entry name" value="Rhodopsin 7-helix transmembrane proteins"/>
    <property type="match status" value="1"/>
</dbReference>
<dbReference type="PROSITE" id="PS50958">
    <property type="entry name" value="SMB_2"/>
    <property type="match status" value="1"/>
</dbReference>
<feature type="transmembrane region" description="Helical" evidence="3">
    <location>
        <begin position="1132"/>
        <end position="1154"/>
    </location>
</feature>
<evidence type="ECO:0000313" key="6">
    <source>
        <dbReference type="Proteomes" id="UP000271974"/>
    </source>
</evidence>
<evidence type="ECO:0000256" key="1">
    <source>
        <dbReference type="ARBA" id="ARBA00023157"/>
    </source>
</evidence>
<evidence type="ECO:0000313" key="5">
    <source>
        <dbReference type="EMBL" id="RUS75515.1"/>
    </source>
</evidence>
<feature type="region of interest" description="Disordered" evidence="2">
    <location>
        <begin position="128"/>
        <end position="173"/>
    </location>
</feature>
<feature type="transmembrane region" description="Helical" evidence="3">
    <location>
        <begin position="1106"/>
        <end position="1126"/>
    </location>
</feature>
<evidence type="ECO:0000256" key="2">
    <source>
        <dbReference type="SAM" id="MobiDB-lite"/>
    </source>
</evidence>
<dbReference type="PANTHER" id="PTHR45902:SF1">
    <property type="entry name" value="LATROPHILIN RECEPTOR-LIKE PROTEIN A"/>
    <property type="match status" value="1"/>
</dbReference>
<feature type="compositionally biased region" description="Acidic residues" evidence="2">
    <location>
        <begin position="339"/>
        <end position="349"/>
    </location>
</feature>
<sequence length="1237" mass="136973">MDAPKDNNYDQHLGSHYSKNFDAFGGSTLSPPAPLQTNHLSKRGDLLLAKRIEVFKDSNSAQYLDSKSYEGLGQLTSLQSAAVKTNNLSKRGDLLLANRIKVFKDSYPAQYLDSKSYGSLGQLTSSQAAVKTRRLSKRSSASPPKPIEASKDSSLRLVTQQPPSPSPTHAQPHVQGQLVEFGTVVEELGISIEETAAPELEPSTLDMVYHSEEEFWNIITFTYNQVCRTRCEGSSGLHRDRPGLCSMCWCDQACLLYGDCCPDYYKHNGYVPPLYADVQGCRSAALPPTSGPQHDYYRFVWACADRQSIQYLRDFSSKLKDEKDRNSFNDSTDDTRNDNDDDVNVDDNDNNYHGVNTSEAQRMCMNPDPTSHWNQTQPITDLDSGLTFSNQYCAQCSGISLKNYLPWHLSINMASSEFFSQGRTVLETYMDAVTSSDAQVVYTPPKTRDSQVRRCRNYKDVSTLTNHITRCNQTGLWGKFSLIAQEACGMLDLPISPLGTRYSYKNPYCYYCNHDVTWEQVKSLRAASPSIIPGTGHTLEVLMDLDGSEDVKVQATPELVVPGLERRCNSSQYYDALKDKCLKTTCAPGKLRGADNSCRSNPHLRSNAFGYTACYLVGGLPEGPGAVTDLAARLAQQPDLVKLFDLDSLDSNNTAGEEEVDQTPLRDFLKATIVKTSSWTCNSCGLLGKDPDTATLLVQVAWASQGVLDSNRTERLLMEARAPLLDLLATTVSAVPGSKFYVGNLTVVKYPYCRVEENPVPSVSFKRFLPLPRHIGQTIAPAPCGDNLDAANQTECALDAAPRVTIPPGVYSWGGYVKEYVNLVKYLPVNKLLACQFVEVSREEYSFNIQTWTVRLNHCESDIPAGDVTIAETDGAMYVCLSDYACWADNQTTQYIQNTQSTQTIHNVILSWISLVCTILSMLCCVVTFLTYICLPAMRSSAGINNMILVATDFFAQGLVEFSGTQAGRHTLCLFLAVLTHFFWLAAVAAMSTATFHMFFALSFPLRFQQYHGRERVLLRVYASIVLLTPSVIVAATIAYGLVEKGRYVYAGGSHCFVDAGLPKIIFFGVPIFICIMGNIGMYTFTVTRLQGTPNIGETKIQRNYFVLYSKLSVATGVFWLFGYVYELTKVVVFAYAFMLTAPLLGLFLLLAFVANRRVLDMAREQYPSVCVKLIPPRANSFSSNTPKSSSSACKTNHTETKTNSTETKTNSTKTKTNSAETKSNSTETKTKSTTAE</sequence>
<feature type="transmembrane region" description="Helical" evidence="3">
    <location>
        <begin position="942"/>
        <end position="962"/>
    </location>
</feature>
<dbReference type="AlphaFoldDB" id="A0A433T1T8"/>
<keyword evidence="6" id="KW-1185">Reference proteome</keyword>
<feature type="region of interest" description="Disordered" evidence="2">
    <location>
        <begin position="322"/>
        <end position="351"/>
    </location>
</feature>
<feature type="transmembrane region" description="Helical" evidence="3">
    <location>
        <begin position="982"/>
        <end position="1005"/>
    </location>
</feature>
<dbReference type="OrthoDB" id="6151645at2759"/>
<name>A0A433T1T8_ELYCH</name>
<accession>A0A433T1T8</accession>
<dbReference type="InterPro" id="IPR053231">
    <property type="entry name" value="GPCR_LN-TM7"/>
</dbReference>
<organism evidence="5 6">
    <name type="scientific">Elysia chlorotica</name>
    <name type="common">Eastern emerald elysia</name>
    <name type="synonym">Sea slug</name>
    <dbReference type="NCBI Taxonomy" id="188477"/>
    <lineage>
        <taxon>Eukaryota</taxon>
        <taxon>Metazoa</taxon>
        <taxon>Spiralia</taxon>
        <taxon>Lophotrochozoa</taxon>
        <taxon>Mollusca</taxon>
        <taxon>Gastropoda</taxon>
        <taxon>Heterobranchia</taxon>
        <taxon>Euthyneura</taxon>
        <taxon>Panpulmonata</taxon>
        <taxon>Sacoglossa</taxon>
        <taxon>Placobranchoidea</taxon>
        <taxon>Plakobranchidae</taxon>
        <taxon>Elysia</taxon>
    </lineage>
</organism>
<keyword evidence="3" id="KW-1133">Transmembrane helix</keyword>
<dbReference type="PANTHER" id="PTHR45902">
    <property type="entry name" value="LATROPHILIN RECEPTOR-LIKE PROTEIN A"/>
    <property type="match status" value="1"/>
</dbReference>
<evidence type="ECO:0000256" key="3">
    <source>
        <dbReference type="SAM" id="Phobius"/>
    </source>
</evidence>
<feature type="compositionally biased region" description="Basic and acidic residues" evidence="2">
    <location>
        <begin position="322"/>
        <end position="338"/>
    </location>
</feature>
<feature type="region of interest" description="Disordered" evidence="2">
    <location>
        <begin position="1181"/>
        <end position="1237"/>
    </location>
</feature>
<gene>
    <name evidence="5" type="ORF">EGW08_016720</name>
</gene>
<reference evidence="5 6" key="1">
    <citation type="submission" date="2019-01" db="EMBL/GenBank/DDBJ databases">
        <title>A draft genome assembly of the solar-powered sea slug Elysia chlorotica.</title>
        <authorList>
            <person name="Cai H."/>
            <person name="Li Q."/>
            <person name="Fang X."/>
            <person name="Li J."/>
            <person name="Curtis N.E."/>
            <person name="Altenburger A."/>
            <person name="Shibata T."/>
            <person name="Feng M."/>
            <person name="Maeda T."/>
            <person name="Schwartz J.A."/>
            <person name="Shigenobu S."/>
            <person name="Lundholm N."/>
            <person name="Nishiyama T."/>
            <person name="Yang H."/>
            <person name="Hasebe M."/>
            <person name="Li S."/>
            <person name="Pierce S.K."/>
            <person name="Wang J."/>
        </authorList>
    </citation>
    <scope>NUCLEOTIDE SEQUENCE [LARGE SCALE GENOMIC DNA]</scope>
    <source>
        <strain evidence="5">EC2010</strain>
        <tissue evidence="5">Whole organism of an adult</tissue>
    </source>
</reference>
<feature type="domain" description="SMB" evidence="4">
    <location>
        <begin position="223"/>
        <end position="272"/>
    </location>
</feature>
<dbReference type="EMBL" id="RQTK01000734">
    <property type="protein sequence ID" value="RUS75515.1"/>
    <property type="molecule type" value="Genomic_DNA"/>
</dbReference>
<dbReference type="InterPro" id="IPR001212">
    <property type="entry name" value="Somatomedin_B_dom"/>
</dbReference>
<dbReference type="Gene3D" id="4.10.410.20">
    <property type="match status" value="1"/>
</dbReference>
<keyword evidence="3" id="KW-0472">Membrane</keyword>
<dbReference type="Proteomes" id="UP000271974">
    <property type="component" value="Unassembled WGS sequence"/>
</dbReference>
<evidence type="ECO:0000259" key="4">
    <source>
        <dbReference type="PROSITE" id="PS50958"/>
    </source>
</evidence>
<keyword evidence="3" id="KW-0812">Transmembrane</keyword>
<proteinExistence type="predicted"/>
<feature type="transmembrane region" description="Helical" evidence="3">
    <location>
        <begin position="909"/>
        <end position="935"/>
    </location>
</feature>
<feature type="transmembrane region" description="Helical" evidence="3">
    <location>
        <begin position="1017"/>
        <end position="1042"/>
    </location>
</feature>
<protein>
    <recommendedName>
        <fullName evidence="4">SMB domain-containing protein</fullName>
    </recommendedName>
</protein>
<dbReference type="CDD" id="cd15039">
    <property type="entry name" value="7tmB3_Methuselah-like"/>
    <property type="match status" value="1"/>
</dbReference>
<keyword evidence="1" id="KW-1015">Disulfide bond</keyword>
<comment type="caution">
    <text evidence="5">The sequence shown here is derived from an EMBL/GenBank/DDBJ whole genome shotgun (WGS) entry which is preliminary data.</text>
</comment>